<dbReference type="Pfam" id="PF00795">
    <property type="entry name" value="CN_hydrolase"/>
    <property type="match status" value="1"/>
</dbReference>
<dbReference type="InterPro" id="IPR036526">
    <property type="entry name" value="C-N_Hydrolase_sf"/>
</dbReference>
<evidence type="ECO:0000259" key="1">
    <source>
        <dbReference type="PROSITE" id="PS50263"/>
    </source>
</evidence>
<dbReference type="AlphaFoldDB" id="A0A377J4P4"/>
<dbReference type="SUPFAM" id="SSF56317">
    <property type="entry name" value="Carbon-nitrogen hydrolase"/>
    <property type="match status" value="1"/>
</dbReference>
<organism evidence="2 3">
    <name type="scientific">Helicobacter canis</name>
    <dbReference type="NCBI Taxonomy" id="29419"/>
    <lineage>
        <taxon>Bacteria</taxon>
        <taxon>Pseudomonadati</taxon>
        <taxon>Campylobacterota</taxon>
        <taxon>Epsilonproteobacteria</taxon>
        <taxon>Campylobacterales</taxon>
        <taxon>Helicobacteraceae</taxon>
        <taxon>Helicobacter</taxon>
    </lineage>
</organism>
<keyword evidence="2" id="KW-0456">Lyase</keyword>
<feature type="domain" description="CN hydrolase" evidence="1">
    <location>
        <begin position="3"/>
        <end position="231"/>
    </location>
</feature>
<name>A0A377J4P4_9HELI</name>
<dbReference type="PANTHER" id="PTHR47799:SF1">
    <property type="entry name" value="OMEGA-AMIDASE YAFV"/>
    <property type="match status" value="1"/>
</dbReference>
<reference evidence="2 3" key="1">
    <citation type="submission" date="2018-06" db="EMBL/GenBank/DDBJ databases">
        <authorList>
            <consortium name="Pathogen Informatics"/>
            <person name="Doyle S."/>
        </authorList>
    </citation>
    <scope>NUCLEOTIDE SEQUENCE [LARGE SCALE GENOMIC DNA]</scope>
    <source>
        <strain evidence="2 3">NCTC12410</strain>
    </source>
</reference>
<dbReference type="EC" id="4.2.1.-" evidence="2"/>
<dbReference type="OrthoDB" id="9811121at2"/>
<sequence>MIFKDIISLQIKTKQNFQDNLARVITQIQKSKSGSIILTPELVLSGFCYQNMDEASEFSKHATEQLLNASTNHTIITTMIEKKNHKFYNNLKVFSKGELIHKQSKHKLFMLGEEHLHFASGSANEIIPFRLDGMNCGALICFELRFVDLWQKLQGVDVLFIPAQWGQARKDHFETLSRALAIANQCFVITSNSASLHMAKSSAVISPYGKTIQDDSQEIIQAQIDIAEVEKMRKYINVGLKECIR</sequence>
<evidence type="ECO:0000313" key="2">
    <source>
        <dbReference type="EMBL" id="STO97265.1"/>
    </source>
</evidence>
<dbReference type="Proteomes" id="UP000254841">
    <property type="component" value="Unassembled WGS sequence"/>
</dbReference>
<dbReference type="PROSITE" id="PS50263">
    <property type="entry name" value="CN_HYDROLASE"/>
    <property type="match status" value="1"/>
</dbReference>
<accession>A0A377J4P4</accession>
<proteinExistence type="predicted"/>
<dbReference type="EMBL" id="UGHV01000001">
    <property type="protein sequence ID" value="STO97265.1"/>
    <property type="molecule type" value="Genomic_DNA"/>
</dbReference>
<dbReference type="GO" id="GO:0050152">
    <property type="term" value="F:omega-amidase activity"/>
    <property type="evidence" value="ECO:0007669"/>
    <property type="project" value="TreeGrafter"/>
</dbReference>
<dbReference type="RefSeq" id="WP_115011515.1">
    <property type="nucleotide sequence ID" value="NZ_UGHV01000001.1"/>
</dbReference>
<dbReference type="PANTHER" id="PTHR47799">
    <property type="entry name" value="OMEGA-AMIDASE YAFV"/>
    <property type="match status" value="1"/>
</dbReference>
<dbReference type="InterPro" id="IPR003010">
    <property type="entry name" value="C-N_Hydrolase"/>
</dbReference>
<evidence type="ECO:0000313" key="3">
    <source>
        <dbReference type="Proteomes" id="UP000254841"/>
    </source>
</evidence>
<dbReference type="Gene3D" id="3.60.110.10">
    <property type="entry name" value="Carbon-nitrogen hydrolase"/>
    <property type="match status" value="1"/>
</dbReference>
<dbReference type="GO" id="GO:0016829">
    <property type="term" value="F:lyase activity"/>
    <property type="evidence" value="ECO:0007669"/>
    <property type="project" value="UniProtKB-KW"/>
</dbReference>
<gene>
    <name evidence="2" type="ORF">NCTC12410_01090</name>
</gene>
<protein>
    <submittedName>
        <fullName evidence="2">Putative nitrilase/cyanide hydratase</fullName>
        <ecNumber evidence="2">4.2.1.-</ecNumber>
    </submittedName>
</protein>
<dbReference type="GO" id="GO:0106008">
    <property type="term" value="F:2-oxoglutaramate amidase activity"/>
    <property type="evidence" value="ECO:0007669"/>
    <property type="project" value="TreeGrafter"/>
</dbReference>
<dbReference type="InterPro" id="IPR052737">
    <property type="entry name" value="Omega-amidase_YafV"/>
</dbReference>